<accession>A0A1W5ZTC7</accession>
<reference evidence="7 8" key="1">
    <citation type="submission" date="2017-04" db="EMBL/GenBank/DDBJ databases">
        <title>The whole genome sequencing and assembly of Halobacillus mangrovi strain.</title>
        <authorList>
            <person name="Lee S.-J."/>
            <person name="Park M.-K."/>
            <person name="Kim J.-Y."/>
            <person name="Lee Y.-J."/>
            <person name="Yi H."/>
            <person name="Bahn Y.-S."/>
            <person name="Kim J.F."/>
            <person name="Lee D.-W."/>
        </authorList>
    </citation>
    <scope>NUCLEOTIDE SEQUENCE [LARGE SCALE GENOMIC DNA]</scope>
    <source>
        <strain evidence="7 8">KTB 131</strain>
    </source>
</reference>
<evidence type="ECO:0000256" key="4">
    <source>
        <dbReference type="ARBA" id="ARBA00022989"/>
    </source>
</evidence>
<dbReference type="KEGG" id="hmn:HM131_06520"/>
<dbReference type="Gene3D" id="3.40.630.190">
    <property type="entry name" value="LCP protein"/>
    <property type="match status" value="1"/>
</dbReference>
<dbReference type="EMBL" id="CP020772">
    <property type="protein sequence ID" value="ARI76511.1"/>
    <property type="molecule type" value="Genomic_DNA"/>
</dbReference>
<dbReference type="AlphaFoldDB" id="A0A1W5ZTC7"/>
<keyword evidence="8" id="KW-1185">Reference proteome</keyword>
<evidence type="ECO:0000259" key="6">
    <source>
        <dbReference type="Pfam" id="PF03816"/>
    </source>
</evidence>
<dbReference type="GO" id="GO:0071555">
    <property type="term" value="P:cell wall organization"/>
    <property type="evidence" value="ECO:0007669"/>
    <property type="project" value="UniProtKB-KW"/>
</dbReference>
<keyword evidence="2" id="KW-0812">Transmembrane</keyword>
<evidence type="ECO:0000256" key="2">
    <source>
        <dbReference type="ARBA" id="ARBA00022692"/>
    </source>
</evidence>
<keyword evidence="3" id="KW-0735">Signal-anchor</keyword>
<protein>
    <submittedName>
        <fullName evidence="7">LytR family transcriptional regulator</fullName>
    </submittedName>
</protein>
<evidence type="ECO:0000256" key="5">
    <source>
        <dbReference type="SAM" id="MobiDB-lite"/>
    </source>
</evidence>
<dbReference type="PANTHER" id="PTHR33392">
    <property type="entry name" value="POLYISOPRENYL-TEICHOIC ACID--PEPTIDOGLYCAN TEICHOIC ACID TRANSFERASE TAGU"/>
    <property type="match status" value="1"/>
</dbReference>
<dbReference type="OrthoDB" id="27330at2"/>
<dbReference type="Proteomes" id="UP000192527">
    <property type="component" value="Chromosome"/>
</dbReference>
<evidence type="ECO:0000256" key="3">
    <source>
        <dbReference type="ARBA" id="ARBA00022968"/>
    </source>
</evidence>
<keyword evidence="4" id="KW-1133">Transmembrane helix</keyword>
<dbReference type="STRING" id="402384.HM131_06520"/>
<dbReference type="InterPro" id="IPR050922">
    <property type="entry name" value="LytR/CpsA/Psr_CW_biosynth"/>
</dbReference>
<gene>
    <name evidence="7" type="ORF">HM131_06520</name>
</gene>
<organism evidence="7 8">
    <name type="scientific">Halobacillus mangrovi</name>
    <dbReference type="NCBI Taxonomy" id="402384"/>
    <lineage>
        <taxon>Bacteria</taxon>
        <taxon>Bacillati</taxon>
        <taxon>Bacillota</taxon>
        <taxon>Bacilli</taxon>
        <taxon>Bacillales</taxon>
        <taxon>Bacillaceae</taxon>
        <taxon>Halobacillus</taxon>
    </lineage>
</organism>
<dbReference type="RefSeq" id="WP_085028990.1">
    <property type="nucleotide sequence ID" value="NZ_CP020772.1"/>
</dbReference>
<sequence length="354" mass="39664">MGKRIVRVRRKNKKKRRRRVATLLLLLAMLIGGGFYYVSQVYTASFQDLGRGDKSDLREEAVDIGDEPISILLMGIEDYSTNGQAGRADTQIVMTLDPETKKITMTSVPRDTKVEIPASKVGENYAGEHKINAAYSLGEVSGYGGEKLTVETVENYLNIPIDRFATVNFDGFTEIVNLLGGVTIDVKEPFWERSSLDWYKKIEFEEGPMKMDGEEALAFVRMRKRDANLTYPRDERQRQFIQASIDEAISAGTLFKAGDIADILGKNVKTNLSPQELYAIQKTFSSEKAQTETFNIEGENKRLEDGLYYFVPDEESLTKVKNDLKNALGLKSSTGEDSSTSQYSSSEEESSLTN</sequence>
<dbReference type="PANTHER" id="PTHR33392:SF10">
    <property type="entry name" value="POLYISOPRENYL-TEICHOIC ACID--PEPTIDOGLYCAN TEICHOIC ACID TRANSFERASE TAGV"/>
    <property type="match status" value="1"/>
</dbReference>
<evidence type="ECO:0000313" key="7">
    <source>
        <dbReference type="EMBL" id="ARI76511.1"/>
    </source>
</evidence>
<evidence type="ECO:0000313" key="8">
    <source>
        <dbReference type="Proteomes" id="UP000192527"/>
    </source>
</evidence>
<feature type="region of interest" description="Disordered" evidence="5">
    <location>
        <begin position="329"/>
        <end position="354"/>
    </location>
</feature>
<feature type="compositionally biased region" description="Low complexity" evidence="5">
    <location>
        <begin position="332"/>
        <end position="345"/>
    </location>
</feature>
<proteinExistence type="inferred from homology"/>
<name>A0A1W5ZTC7_9BACI</name>
<dbReference type="InterPro" id="IPR004474">
    <property type="entry name" value="LytR_CpsA_psr"/>
</dbReference>
<comment type="similarity">
    <text evidence="1">Belongs to the LytR/CpsA/Psr (LCP) family.</text>
</comment>
<keyword evidence="4" id="KW-0472">Membrane</keyword>
<evidence type="ECO:0000256" key="1">
    <source>
        <dbReference type="ARBA" id="ARBA00006068"/>
    </source>
</evidence>
<dbReference type="NCBIfam" id="TIGR00350">
    <property type="entry name" value="lytR_cpsA_psr"/>
    <property type="match status" value="1"/>
</dbReference>
<feature type="domain" description="Cell envelope-related transcriptional attenuator" evidence="6">
    <location>
        <begin position="87"/>
        <end position="248"/>
    </location>
</feature>
<dbReference type="Pfam" id="PF03816">
    <property type="entry name" value="LytR_cpsA_psr"/>
    <property type="match status" value="1"/>
</dbReference>